<accession>A0A1G6RIK4</accession>
<gene>
    <name evidence="2" type="ORF">SAMN05216270_101500</name>
</gene>
<dbReference type="PROSITE" id="PS51257">
    <property type="entry name" value="PROKAR_LIPOPROTEIN"/>
    <property type="match status" value="1"/>
</dbReference>
<keyword evidence="3" id="KW-1185">Reference proteome</keyword>
<dbReference type="EMBL" id="FNAD01000001">
    <property type="protein sequence ID" value="SDD04184.1"/>
    <property type="molecule type" value="Genomic_DNA"/>
</dbReference>
<name>A0A1G6RIK4_9ACTN</name>
<feature type="chain" id="PRO_5011769572" description="Lipoprotein" evidence="1">
    <location>
        <begin position="18"/>
        <end position="156"/>
    </location>
</feature>
<feature type="signal peptide" evidence="1">
    <location>
        <begin position="1"/>
        <end position="17"/>
    </location>
</feature>
<evidence type="ECO:0008006" key="4">
    <source>
        <dbReference type="Google" id="ProtNLM"/>
    </source>
</evidence>
<dbReference type="OrthoDB" id="5194120at2"/>
<protein>
    <recommendedName>
        <fullName evidence="4">Lipoprotein</fullName>
    </recommendedName>
</protein>
<dbReference type="Proteomes" id="UP000198949">
    <property type="component" value="Unassembled WGS sequence"/>
</dbReference>
<dbReference type="RefSeq" id="WP_091027788.1">
    <property type="nucleotide sequence ID" value="NZ_FNAD01000001.1"/>
</dbReference>
<keyword evidence="1" id="KW-0732">Signal</keyword>
<proteinExistence type="predicted"/>
<sequence>MKTLARRIAFAAGAVFAATACGFSAPVQDPPEEPVPFDEVVGLWENGHGETVEFYADGTFTADPSSFSERIGWEVPEGKFDGTWQLCESIYVTLDNGDQHRGADCIESDEGEYVETDSEVAGLGGTLLFTEDEQIELYPYQLEDHTRSEDYYVKVD</sequence>
<evidence type="ECO:0000313" key="3">
    <source>
        <dbReference type="Proteomes" id="UP000198949"/>
    </source>
</evidence>
<organism evidence="2 3">
    <name type="scientific">Glycomyces harbinensis</name>
    <dbReference type="NCBI Taxonomy" id="58114"/>
    <lineage>
        <taxon>Bacteria</taxon>
        <taxon>Bacillati</taxon>
        <taxon>Actinomycetota</taxon>
        <taxon>Actinomycetes</taxon>
        <taxon>Glycomycetales</taxon>
        <taxon>Glycomycetaceae</taxon>
        <taxon>Glycomyces</taxon>
    </lineage>
</organism>
<dbReference type="AlphaFoldDB" id="A0A1G6RIK4"/>
<evidence type="ECO:0000256" key="1">
    <source>
        <dbReference type="SAM" id="SignalP"/>
    </source>
</evidence>
<evidence type="ECO:0000313" key="2">
    <source>
        <dbReference type="EMBL" id="SDD04184.1"/>
    </source>
</evidence>
<reference evidence="3" key="1">
    <citation type="submission" date="2016-10" db="EMBL/GenBank/DDBJ databases">
        <authorList>
            <person name="Varghese N."/>
            <person name="Submissions S."/>
        </authorList>
    </citation>
    <scope>NUCLEOTIDE SEQUENCE [LARGE SCALE GENOMIC DNA]</scope>
    <source>
        <strain evidence="3">CGMCC 4.3516</strain>
    </source>
</reference>